<reference evidence="2" key="1">
    <citation type="submission" date="2011-08" db="EMBL/GenBank/DDBJ databases">
        <authorList>
            <person name="Rombauts S."/>
        </authorList>
    </citation>
    <scope>NUCLEOTIDE SEQUENCE</scope>
    <source>
        <strain evidence="2">London</strain>
    </source>
</reference>
<accession>T1JZM3</accession>
<sequence>MLSETKVSFNLRLPLKPSWKPIHVHGCR</sequence>
<organism evidence="1 2">
    <name type="scientific">Tetranychus urticae</name>
    <name type="common">Two-spotted spider mite</name>
    <dbReference type="NCBI Taxonomy" id="32264"/>
    <lineage>
        <taxon>Eukaryota</taxon>
        <taxon>Metazoa</taxon>
        <taxon>Ecdysozoa</taxon>
        <taxon>Arthropoda</taxon>
        <taxon>Chelicerata</taxon>
        <taxon>Arachnida</taxon>
        <taxon>Acari</taxon>
        <taxon>Acariformes</taxon>
        <taxon>Trombidiformes</taxon>
        <taxon>Prostigmata</taxon>
        <taxon>Eleutherengona</taxon>
        <taxon>Raphignathae</taxon>
        <taxon>Tetranychoidea</taxon>
        <taxon>Tetranychidae</taxon>
        <taxon>Tetranychus</taxon>
    </lineage>
</organism>
<dbReference type="EMBL" id="CAEY01001122">
    <property type="status" value="NOT_ANNOTATED_CDS"/>
    <property type="molecule type" value="Genomic_DNA"/>
</dbReference>
<name>T1JZM3_TETUR</name>
<dbReference type="AlphaFoldDB" id="T1JZM3"/>
<dbReference type="EnsemblMetazoa" id="tetur03g04480.1">
    <property type="protein sequence ID" value="tetur03g04480.1"/>
    <property type="gene ID" value="tetur03g04480"/>
</dbReference>
<evidence type="ECO:0000313" key="1">
    <source>
        <dbReference type="EnsemblMetazoa" id="tetur03g04480.1"/>
    </source>
</evidence>
<protein>
    <submittedName>
        <fullName evidence="1">Uncharacterized protein</fullName>
    </submittedName>
</protein>
<dbReference type="HOGENOM" id="CLU_3413340_0_0_1"/>
<reference evidence="1" key="2">
    <citation type="submission" date="2015-06" db="UniProtKB">
        <authorList>
            <consortium name="EnsemblMetazoa"/>
        </authorList>
    </citation>
    <scope>IDENTIFICATION</scope>
</reference>
<proteinExistence type="predicted"/>
<keyword evidence="2" id="KW-1185">Reference proteome</keyword>
<dbReference type="Proteomes" id="UP000015104">
    <property type="component" value="Unassembled WGS sequence"/>
</dbReference>
<evidence type="ECO:0000313" key="2">
    <source>
        <dbReference type="Proteomes" id="UP000015104"/>
    </source>
</evidence>